<dbReference type="PANTHER" id="PTHR31212:SF5">
    <property type="entry name" value="ISOCHORISMATASE FAMILY PROTEIN FAMILY (AFU_ORTHOLOGUE AFUA_3G14500)"/>
    <property type="match status" value="1"/>
</dbReference>
<dbReference type="EMBL" id="JAQNDK010000006">
    <property type="protein sequence ID" value="MDC0684863.1"/>
    <property type="molecule type" value="Genomic_DNA"/>
</dbReference>
<feature type="domain" description="Fe2OG dioxygenase" evidence="1">
    <location>
        <begin position="308"/>
        <end position="416"/>
    </location>
</feature>
<dbReference type="Proteomes" id="UP001217485">
    <property type="component" value="Unassembled WGS sequence"/>
</dbReference>
<dbReference type="PANTHER" id="PTHR31212">
    <property type="entry name" value="ALPHA-KETOGLUTARATE-DEPENDENT DIOXYGENASE ALKB HOMOLOG 3"/>
    <property type="match status" value="1"/>
</dbReference>
<dbReference type="InterPro" id="IPR036380">
    <property type="entry name" value="Isochorismatase-like_sf"/>
</dbReference>
<protein>
    <submittedName>
        <fullName evidence="2">Isochorismatase family protein</fullName>
    </submittedName>
</protein>
<comment type="caution">
    <text evidence="2">The sequence shown here is derived from an EMBL/GenBank/DDBJ whole genome shotgun (WGS) entry which is preliminary data.</text>
</comment>
<dbReference type="Gene3D" id="2.60.120.590">
    <property type="entry name" value="Alpha-ketoglutarate-dependent dioxygenase AlkB-like"/>
    <property type="match status" value="1"/>
</dbReference>
<accession>A0ABT5CGU7</accession>
<name>A0ABT5CGU7_9BACT</name>
<dbReference type="Gene3D" id="3.40.50.850">
    <property type="entry name" value="Isochorismatase-like"/>
    <property type="match status" value="1"/>
</dbReference>
<dbReference type="CDD" id="cd00431">
    <property type="entry name" value="cysteine_hydrolases"/>
    <property type="match status" value="1"/>
</dbReference>
<dbReference type="Pfam" id="PF00857">
    <property type="entry name" value="Isochorismatase"/>
    <property type="match status" value="1"/>
</dbReference>
<organism evidence="2 3">
    <name type="scientific">Sorangium atrum</name>
    <dbReference type="NCBI Taxonomy" id="2995308"/>
    <lineage>
        <taxon>Bacteria</taxon>
        <taxon>Pseudomonadati</taxon>
        <taxon>Myxococcota</taxon>
        <taxon>Polyangia</taxon>
        <taxon>Polyangiales</taxon>
        <taxon>Polyangiaceae</taxon>
        <taxon>Sorangium</taxon>
    </lineage>
</organism>
<dbReference type="InterPro" id="IPR027450">
    <property type="entry name" value="AlkB-like"/>
</dbReference>
<dbReference type="SUPFAM" id="SSF51197">
    <property type="entry name" value="Clavaminate synthase-like"/>
    <property type="match status" value="1"/>
</dbReference>
<keyword evidence="3" id="KW-1185">Reference proteome</keyword>
<dbReference type="InterPro" id="IPR037151">
    <property type="entry name" value="AlkB-like_sf"/>
</dbReference>
<evidence type="ECO:0000259" key="1">
    <source>
        <dbReference type="PROSITE" id="PS51471"/>
    </source>
</evidence>
<evidence type="ECO:0000313" key="3">
    <source>
        <dbReference type="Proteomes" id="UP001217485"/>
    </source>
</evidence>
<dbReference type="InterPro" id="IPR032854">
    <property type="entry name" value="ALKBH3"/>
</dbReference>
<evidence type="ECO:0000313" key="2">
    <source>
        <dbReference type="EMBL" id="MDC0684863.1"/>
    </source>
</evidence>
<dbReference type="InterPro" id="IPR000868">
    <property type="entry name" value="Isochorismatase-like_dom"/>
</dbReference>
<dbReference type="RefSeq" id="WP_272102991.1">
    <property type="nucleotide sequence ID" value="NZ_JAQNDK010000006.1"/>
</dbReference>
<sequence length="505" mass="54849">MDVRAGPPSQDPARTALLIIDMQNDFLAEGGAFSKRHCDPRQLAQTVAWLVRAARAQGRVVVWVTSVYGEIDAAPDALRGQTHTGSACCARGTWGAELFPALVPVCAERPAGTVEWHVEKRWYSAFRETELHARLEQAGVAAVVLCGVATNVCVLAAARDARRLGYDVDILGDATAAGTAGKHAVALREIEGLGGRRRSWADLLSDGPGPVHIAGIGAGETALWCGALDERLAGEAGAFAAVEREVAWTTMRHRGGEVPRLVAIQGERSPDGAMPLYRHPVDEQPDLCPFTPAVDRIRREVERRVGHPLNHCLLQLYRTGRDWISEHSDKTLDLVRPSFIVNVSLGRQRTMVLRPKRAEDGDAVQKVPLPHGSLLVMDLETNGRFYHAIRQEGDAEGEGDGPTSPSRISLTFRHIGTFHDPATGAVWGVGAPASDRAEAEARARARSALPGPEREAKERGEAERMLQLFRAENIDPTFDAAAYRPGFEALNFRTLRASQEPGGDR</sequence>
<proteinExistence type="predicted"/>
<gene>
    <name evidence="2" type="ORF">POL72_44515</name>
</gene>
<dbReference type="SUPFAM" id="SSF52499">
    <property type="entry name" value="Isochorismatase-like hydrolases"/>
    <property type="match status" value="1"/>
</dbReference>
<dbReference type="PROSITE" id="PS51471">
    <property type="entry name" value="FE2OG_OXY"/>
    <property type="match status" value="1"/>
</dbReference>
<reference evidence="2 3" key="1">
    <citation type="submission" date="2023-01" db="EMBL/GenBank/DDBJ databases">
        <title>Minimal conservation of predation-associated metabolite biosynthetic gene clusters underscores biosynthetic potential of Myxococcota including descriptions for ten novel species: Archangium lansinium sp. nov., Myxococcus landrumus sp. nov., Nannocystis bai.</title>
        <authorList>
            <person name="Ahearne A."/>
            <person name="Stevens C."/>
            <person name="Dowd S."/>
        </authorList>
    </citation>
    <scope>NUCLEOTIDE SEQUENCE [LARGE SCALE GENOMIC DNA]</scope>
    <source>
        <strain evidence="2 3">WIWO2</strain>
    </source>
</reference>
<dbReference type="Pfam" id="PF13532">
    <property type="entry name" value="2OG-FeII_Oxy_2"/>
    <property type="match status" value="1"/>
</dbReference>
<dbReference type="InterPro" id="IPR005123">
    <property type="entry name" value="Oxoglu/Fe-dep_dioxygenase_dom"/>
</dbReference>